<feature type="non-terminal residue" evidence="6">
    <location>
        <position position="1"/>
    </location>
</feature>
<name>A0A195D8C4_9HYME</name>
<dbReference type="Pfam" id="PF08241">
    <property type="entry name" value="Methyltransf_11"/>
    <property type="match status" value="2"/>
</dbReference>
<evidence type="ECO:0000313" key="7">
    <source>
        <dbReference type="Proteomes" id="UP000078542"/>
    </source>
</evidence>
<dbReference type="GO" id="GO:0032259">
    <property type="term" value="P:methylation"/>
    <property type="evidence" value="ECO:0007669"/>
    <property type="project" value="UniProtKB-KW"/>
</dbReference>
<dbReference type="EMBL" id="KQ976750">
    <property type="protein sequence ID" value="KYN08694.1"/>
    <property type="molecule type" value="Genomic_DNA"/>
</dbReference>
<keyword evidence="2 6" id="KW-0808">Transferase</keyword>
<dbReference type="HAMAP" id="MF_00472">
    <property type="entry name" value="UbiG"/>
    <property type="match status" value="1"/>
</dbReference>
<dbReference type="Gene3D" id="3.40.50.150">
    <property type="entry name" value="Vaccinia Virus protein VP39"/>
    <property type="match status" value="2"/>
</dbReference>
<keyword evidence="7" id="KW-1185">Reference proteome</keyword>
<dbReference type="AlphaFoldDB" id="A0A195D8C4"/>
<proteinExistence type="inferred from homology"/>
<feature type="domain" description="Methyltransferase type 11" evidence="5">
    <location>
        <begin position="338"/>
        <end position="437"/>
    </location>
</feature>
<sequence>AKLMSTANIEKIEHFSAMKSFWWDKNGPLKGLHNYTTFKTQIVKNGLNSGVEIQNSDLPLKGINIVEVGCGGGILTESLARAGAQVTGIDVSAELINVAKEHIKLDPSISKRVNYIHTTVEDFAQKERENSAYDAVVTTDVLQYVTDQELFLKECVKLLKPGKSIFITTINKTLMSWLCFKVAGEFIFRSIPFGVFDWDGCETKSIRGMKFNPMTRHCSCKLQVTTSYCKLQVLAIVCLNTNMIVLNIVKYLNGSWRNIPPNRLLGNVIYFNRSISTMDPKKIEHFASMKNFWWDENGPVKGLHTYNLFKLQFVKDGLINAKVQIQNSDLPLKEIKIVDIGCGGGIVTEGLAKTGAQVTGIDVCAELIDIAKEHVKMDPHISKRVNYIHTTVEDFVQKKEDSTYDAVIVFDVLQYVTNPQLFLKECVEIIKPGKSIFITTINKTLTSWLSNILAVEYIFRCIPCGTFEWYKFVEPHKVQSILKNYDCETISMCGIKFNPITKRWFRSSSVSTFYMLHAVKQEKIGI</sequence>
<organism evidence="6 7">
    <name type="scientific">Cyphomyrmex costatus</name>
    <dbReference type="NCBI Taxonomy" id="456900"/>
    <lineage>
        <taxon>Eukaryota</taxon>
        <taxon>Metazoa</taxon>
        <taxon>Ecdysozoa</taxon>
        <taxon>Arthropoda</taxon>
        <taxon>Hexapoda</taxon>
        <taxon>Insecta</taxon>
        <taxon>Pterygota</taxon>
        <taxon>Neoptera</taxon>
        <taxon>Endopterygota</taxon>
        <taxon>Hymenoptera</taxon>
        <taxon>Apocrita</taxon>
        <taxon>Aculeata</taxon>
        <taxon>Formicoidea</taxon>
        <taxon>Formicidae</taxon>
        <taxon>Myrmicinae</taxon>
        <taxon>Cyphomyrmex</taxon>
    </lineage>
</organism>
<dbReference type="InterPro" id="IPR013216">
    <property type="entry name" value="Methyltransf_11"/>
</dbReference>
<evidence type="ECO:0000256" key="4">
    <source>
        <dbReference type="ARBA" id="ARBA00022691"/>
    </source>
</evidence>
<feature type="domain" description="Methyltransferase type 11" evidence="5">
    <location>
        <begin position="66"/>
        <end position="166"/>
    </location>
</feature>
<keyword evidence="1 6" id="KW-0489">Methyltransferase</keyword>
<evidence type="ECO:0000256" key="1">
    <source>
        <dbReference type="ARBA" id="ARBA00022603"/>
    </source>
</evidence>
<gene>
    <name evidence="6" type="ORF">ALC62_00365</name>
</gene>
<protein>
    <submittedName>
        <fullName evidence="6">Hexaprenyldihydroxybenzoate methyltransferase, mitochondrial</fullName>
    </submittedName>
</protein>
<dbReference type="CDD" id="cd02440">
    <property type="entry name" value="AdoMet_MTases"/>
    <property type="match status" value="2"/>
</dbReference>
<accession>A0A195D8C4</accession>
<dbReference type="InterPro" id="IPR029063">
    <property type="entry name" value="SAM-dependent_MTases_sf"/>
</dbReference>
<dbReference type="InterPro" id="IPR010233">
    <property type="entry name" value="UbiG_MeTrfase"/>
</dbReference>
<evidence type="ECO:0000313" key="6">
    <source>
        <dbReference type="EMBL" id="KYN08694.1"/>
    </source>
</evidence>
<dbReference type="STRING" id="456900.A0A195D8C4"/>
<dbReference type="PANTHER" id="PTHR43464:SF19">
    <property type="entry name" value="UBIQUINONE BIOSYNTHESIS O-METHYLTRANSFERASE, MITOCHONDRIAL"/>
    <property type="match status" value="1"/>
</dbReference>
<dbReference type="GO" id="GO:0061542">
    <property type="term" value="F:3-demethylubiquinol 3-O-methyltransferase activity"/>
    <property type="evidence" value="ECO:0007669"/>
    <property type="project" value="InterPro"/>
</dbReference>
<dbReference type="NCBIfam" id="TIGR01983">
    <property type="entry name" value="UbiG"/>
    <property type="match status" value="2"/>
</dbReference>
<dbReference type="GO" id="GO:0010420">
    <property type="term" value="F:polyprenyldihydroxybenzoate methyltransferase activity"/>
    <property type="evidence" value="ECO:0007669"/>
    <property type="project" value="InterPro"/>
</dbReference>
<dbReference type="GO" id="GO:0005739">
    <property type="term" value="C:mitochondrion"/>
    <property type="evidence" value="ECO:0007669"/>
    <property type="project" value="TreeGrafter"/>
</dbReference>
<evidence type="ECO:0000256" key="3">
    <source>
        <dbReference type="ARBA" id="ARBA00022688"/>
    </source>
</evidence>
<keyword evidence="4" id="KW-0949">S-adenosyl-L-methionine</keyword>
<dbReference type="Proteomes" id="UP000078542">
    <property type="component" value="Unassembled WGS sequence"/>
</dbReference>
<evidence type="ECO:0000256" key="2">
    <source>
        <dbReference type="ARBA" id="ARBA00022679"/>
    </source>
</evidence>
<keyword evidence="3" id="KW-0831">Ubiquinone biosynthesis</keyword>
<dbReference type="SUPFAM" id="SSF53335">
    <property type="entry name" value="S-adenosyl-L-methionine-dependent methyltransferases"/>
    <property type="match status" value="2"/>
</dbReference>
<reference evidence="6 7" key="1">
    <citation type="submission" date="2016-03" db="EMBL/GenBank/DDBJ databases">
        <title>Cyphomyrmex costatus WGS genome.</title>
        <authorList>
            <person name="Nygaard S."/>
            <person name="Hu H."/>
            <person name="Boomsma J."/>
            <person name="Zhang G."/>
        </authorList>
    </citation>
    <scope>NUCLEOTIDE SEQUENCE [LARGE SCALE GENOMIC DNA]</scope>
    <source>
        <strain evidence="6">MS0001</strain>
        <tissue evidence="6">Whole body</tissue>
    </source>
</reference>
<evidence type="ECO:0000259" key="5">
    <source>
        <dbReference type="Pfam" id="PF08241"/>
    </source>
</evidence>
<dbReference type="PANTHER" id="PTHR43464">
    <property type="entry name" value="METHYLTRANSFERASE"/>
    <property type="match status" value="1"/>
</dbReference>